<keyword evidence="1" id="KW-0540">Nuclease</keyword>
<gene>
    <name evidence="17" type="ORF">D8S85_03360</name>
</gene>
<dbReference type="PROSITE" id="PS51198">
    <property type="entry name" value="UVRD_HELICASE_ATP_BIND"/>
    <property type="match status" value="1"/>
</dbReference>
<dbReference type="Gene3D" id="3.40.50.300">
    <property type="entry name" value="P-loop containing nucleotide triphosphate hydrolases"/>
    <property type="match status" value="3"/>
</dbReference>
<keyword evidence="6" id="KW-0269">Exonuclease</keyword>
<dbReference type="Pfam" id="PF13361">
    <property type="entry name" value="UvrD_C"/>
    <property type="match status" value="1"/>
</dbReference>
<keyword evidence="18" id="KW-1185">Reference proteome</keyword>
<name>A0A3S9VQ51_9BACT</name>
<reference evidence="17 18" key="1">
    <citation type="submission" date="2018-10" db="EMBL/GenBank/DDBJ databases">
        <title>Butyricimonas faecalis sp. nov., isolated from human faeces and emended description of the genus Butyricimonas.</title>
        <authorList>
            <person name="Le Roy T."/>
            <person name="Van der Smissen P."/>
            <person name="Paquot A."/>
            <person name="Delzenne N."/>
            <person name="Muccioli G."/>
            <person name="Collet J.-F."/>
            <person name="Cani P.D."/>
        </authorList>
    </citation>
    <scope>NUCLEOTIDE SEQUENCE [LARGE SCALE GENOMIC DNA]</scope>
    <source>
        <strain evidence="17 18">H184</strain>
    </source>
</reference>
<dbReference type="GO" id="GO:0000725">
    <property type="term" value="P:recombinational repair"/>
    <property type="evidence" value="ECO:0007669"/>
    <property type="project" value="TreeGrafter"/>
</dbReference>
<dbReference type="InterPro" id="IPR027417">
    <property type="entry name" value="P-loop_NTPase"/>
</dbReference>
<evidence type="ECO:0000256" key="11">
    <source>
        <dbReference type="ARBA" id="ARBA00034617"/>
    </source>
</evidence>
<keyword evidence="4 14" id="KW-0378">Hydrolase</keyword>
<dbReference type="GO" id="GO:0003677">
    <property type="term" value="F:DNA binding"/>
    <property type="evidence" value="ECO:0007669"/>
    <property type="project" value="UniProtKB-KW"/>
</dbReference>
<comment type="catalytic activity">
    <reaction evidence="13">
        <text>ATP + H2O = ADP + phosphate + H(+)</text>
        <dbReference type="Rhea" id="RHEA:13065"/>
        <dbReference type="ChEBI" id="CHEBI:15377"/>
        <dbReference type="ChEBI" id="CHEBI:15378"/>
        <dbReference type="ChEBI" id="CHEBI:30616"/>
        <dbReference type="ChEBI" id="CHEBI:43474"/>
        <dbReference type="ChEBI" id="CHEBI:456216"/>
        <dbReference type="EC" id="5.6.2.4"/>
    </reaction>
</comment>
<evidence type="ECO:0000256" key="2">
    <source>
        <dbReference type="ARBA" id="ARBA00022741"/>
    </source>
</evidence>
<dbReference type="InterPro" id="IPR014017">
    <property type="entry name" value="DNA_helicase_UvrD-like_C"/>
</dbReference>
<keyword evidence="7 14" id="KW-0067">ATP-binding</keyword>
<evidence type="ECO:0000256" key="6">
    <source>
        <dbReference type="ARBA" id="ARBA00022839"/>
    </source>
</evidence>
<dbReference type="GO" id="GO:0005524">
    <property type="term" value="F:ATP binding"/>
    <property type="evidence" value="ECO:0007669"/>
    <property type="project" value="UniProtKB-UniRule"/>
</dbReference>
<keyword evidence="10" id="KW-0413">Isomerase</keyword>
<evidence type="ECO:0000256" key="13">
    <source>
        <dbReference type="ARBA" id="ARBA00048988"/>
    </source>
</evidence>
<evidence type="ECO:0000256" key="7">
    <source>
        <dbReference type="ARBA" id="ARBA00022840"/>
    </source>
</evidence>
<dbReference type="PANTHER" id="PTHR11070:SF67">
    <property type="entry name" value="DNA 3'-5' HELICASE"/>
    <property type="match status" value="1"/>
</dbReference>
<dbReference type="RefSeq" id="WP_106624861.1">
    <property type="nucleotide sequence ID" value="NZ_CP032819.1"/>
</dbReference>
<dbReference type="GO" id="GO:0043138">
    <property type="term" value="F:3'-5' DNA helicase activity"/>
    <property type="evidence" value="ECO:0007669"/>
    <property type="project" value="UniProtKB-EC"/>
</dbReference>
<evidence type="ECO:0000256" key="9">
    <source>
        <dbReference type="ARBA" id="ARBA00023204"/>
    </source>
</evidence>
<keyword evidence="5 14" id="KW-0347">Helicase</keyword>
<dbReference type="InterPro" id="IPR000212">
    <property type="entry name" value="DNA_helicase_UvrD/REP"/>
</dbReference>
<accession>A0A3S9VQ51</accession>
<feature type="domain" description="UvrD-like helicase ATP-binding" evidence="15">
    <location>
        <begin position="1"/>
        <end position="460"/>
    </location>
</feature>
<evidence type="ECO:0000256" key="5">
    <source>
        <dbReference type="ARBA" id="ARBA00022806"/>
    </source>
</evidence>
<dbReference type="PROSITE" id="PS51217">
    <property type="entry name" value="UVRD_HELICASE_CTER"/>
    <property type="match status" value="1"/>
</dbReference>
<dbReference type="InterPro" id="IPR011604">
    <property type="entry name" value="PDDEXK-like_dom_sf"/>
</dbReference>
<dbReference type="Proteomes" id="UP000270673">
    <property type="component" value="Chromosome"/>
</dbReference>
<dbReference type="KEGG" id="buy:D8S85_03360"/>
<evidence type="ECO:0000256" key="4">
    <source>
        <dbReference type="ARBA" id="ARBA00022801"/>
    </source>
</evidence>
<dbReference type="OrthoDB" id="9810135at2"/>
<evidence type="ECO:0000256" key="1">
    <source>
        <dbReference type="ARBA" id="ARBA00022722"/>
    </source>
</evidence>
<dbReference type="GO" id="GO:0005829">
    <property type="term" value="C:cytosol"/>
    <property type="evidence" value="ECO:0007669"/>
    <property type="project" value="TreeGrafter"/>
</dbReference>
<dbReference type="Pfam" id="PF00580">
    <property type="entry name" value="UvrD-helicase"/>
    <property type="match status" value="1"/>
</dbReference>
<keyword evidence="8" id="KW-0238">DNA-binding</keyword>
<keyword evidence="3" id="KW-0227">DNA damage</keyword>
<evidence type="ECO:0000256" key="8">
    <source>
        <dbReference type="ARBA" id="ARBA00023125"/>
    </source>
</evidence>
<dbReference type="Pfam" id="PF01930">
    <property type="entry name" value="Cas_Cas4"/>
    <property type="match status" value="1"/>
</dbReference>
<sequence length="1061" mass="123093">MLRVYRASAGAGKTFALTMEYFKIVFNASSEYKNVLAVTFTNKATEEMKSRIVRELNKLAEGQKSDYREELKRALKLTDEQVKERAGVLRTLILHDYGRLSVTTIDRFFQRVIKAFTRELGIFPGYNVELDSDYVLQRAVDQVMQRMNKDKELRTWITELMSDSVEDAKSWSVKNKIAELGKELFGESYMLFDKEVREKFNDRGFLKGYKMFLQGVVSRFEDRMEAFGQSACRYIEESGLHAEDFKGGKRSFINYFYKLRDKGLDKIPDSARKAIDNPDEWVTKKQDSSLRALIENVYPELNTSLRESVEYYDKNLPDYVSAVLLSKNLYQLGILNDLYGAVRDYCDEKGLMLLSDTTRLLNMLIAGNDTSFLFEKTGNFYKHIMIDEFQDTSTMQWGNFLPLVVNTLSEGGRALIVGDVKQSIYRWRNGDWRLLAEGVERDLATFGTDNVILEHNWRSCKEVVEFNNRFFVLAARQLKELYDSECGEENVYSRSITEAYHHPEQLVSRSGNGYVEIRFGGEKQEEGSDVEIMNAVVDVINDTIHRGGELKNCVILVRNGKEGAFVADYLIEYNKRENIPFPITFISNDSLYVSSSPYVELIINVLRYMVEPYDAVNRTVLLYNYRTFVRGENTSQEDLLFKAGSTDESFLDTIDLPFLREPEKLTCSSLFEITESIIEVFGLRARTEELPYLIAFQDILFDYEKNNTNSIPVFLEWWEKEKDKKVLSTSEEVDAVRILTIHKSKGLEFKTVIIPFCAWDLDDTRHGRRIWCQNREKGFRELEYAPLNYSSKLLDSHFREDYLHEHVKAYVDNLNLLYVAFTRAERELYVLPYAPKITKEGKPSDIGAFLFQVLETGEIPEWNSENSSLVIGEKQLITGKEKVEDDNTLSLAEYPIYELNERVSVRYKYEDYTDPEKTETSAVDEGKILHEIFRRIETVEDVDRAVNNMYASGLLTSVERADYREQVVAYLNNTPHSEWFDGKYKVINERDILFCHSGKARPDRVMIDGKKAIVVDYKFGQKEEKSYIRQVGFYCKTLRQMGYTDVSGYIWYVPLGKVVSV</sequence>
<dbReference type="PANTHER" id="PTHR11070">
    <property type="entry name" value="UVRD / RECB / PCRA DNA HELICASE FAMILY MEMBER"/>
    <property type="match status" value="1"/>
</dbReference>
<dbReference type="Gene3D" id="1.10.3170.10">
    <property type="entry name" value="Recbcd, chain B, domain 2"/>
    <property type="match status" value="1"/>
</dbReference>
<dbReference type="GO" id="GO:0016887">
    <property type="term" value="F:ATP hydrolysis activity"/>
    <property type="evidence" value="ECO:0007669"/>
    <property type="project" value="RHEA"/>
</dbReference>
<evidence type="ECO:0000256" key="3">
    <source>
        <dbReference type="ARBA" id="ARBA00022763"/>
    </source>
</evidence>
<dbReference type="EMBL" id="CP032819">
    <property type="protein sequence ID" value="AZS28683.1"/>
    <property type="molecule type" value="Genomic_DNA"/>
</dbReference>
<dbReference type="AlphaFoldDB" id="A0A3S9VQ51"/>
<evidence type="ECO:0000256" key="12">
    <source>
        <dbReference type="ARBA" id="ARBA00034808"/>
    </source>
</evidence>
<dbReference type="InterPro" id="IPR014016">
    <property type="entry name" value="UvrD-like_ATP-bd"/>
</dbReference>
<organism evidence="17 18">
    <name type="scientific">Butyricimonas faecalis</name>
    <dbReference type="NCBI Taxonomy" id="2093856"/>
    <lineage>
        <taxon>Bacteria</taxon>
        <taxon>Pseudomonadati</taxon>
        <taxon>Bacteroidota</taxon>
        <taxon>Bacteroidia</taxon>
        <taxon>Bacteroidales</taxon>
        <taxon>Odoribacteraceae</taxon>
        <taxon>Butyricimonas</taxon>
    </lineage>
</organism>
<dbReference type="Gene3D" id="3.90.320.10">
    <property type="match status" value="1"/>
</dbReference>
<evidence type="ECO:0000313" key="18">
    <source>
        <dbReference type="Proteomes" id="UP000270673"/>
    </source>
</evidence>
<evidence type="ECO:0000259" key="15">
    <source>
        <dbReference type="PROSITE" id="PS51198"/>
    </source>
</evidence>
<keyword evidence="2 14" id="KW-0547">Nucleotide-binding</keyword>
<evidence type="ECO:0000313" key="17">
    <source>
        <dbReference type="EMBL" id="AZS28683.1"/>
    </source>
</evidence>
<dbReference type="SUPFAM" id="SSF52540">
    <property type="entry name" value="P-loop containing nucleoside triphosphate hydrolases"/>
    <property type="match status" value="1"/>
</dbReference>
<evidence type="ECO:0000259" key="16">
    <source>
        <dbReference type="PROSITE" id="PS51217"/>
    </source>
</evidence>
<feature type="domain" description="UvrD-like helicase C-terminal" evidence="16">
    <location>
        <begin position="493"/>
        <end position="746"/>
    </location>
</feature>
<dbReference type="EC" id="5.6.2.4" evidence="12"/>
<evidence type="ECO:0000256" key="10">
    <source>
        <dbReference type="ARBA" id="ARBA00023235"/>
    </source>
</evidence>
<dbReference type="GO" id="GO:0004527">
    <property type="term" value="F:exonuclease activity"/>
    <property type="evidence" value="ECO:0007669"/>
    <property type="project" value="UniProtKB-KW"/>
</dbReference>
<evidence type="ECO:0000256" key="14">
    <source>
        <dbReference type="PROSITE-ProRule" id="PRU00560"/>
    </source>
</evidence>
<dbReference type="InterPro" id="IPR022765">
    <property type="entry name" value="Dna2/Cas4_DUF83"/>
</dbReference>
<feature type="binding site" evidence="14">
    <location>
        <begin position="7"/>
        <end position="14"/>
    </location>
    <ligand>
        <name>ATP</name>
        <dbReference type="ChEBI" id="CHEBI:30616"/>
    </ligand>
</feature>
<comment type="catalytic activity">
    <reaction evidence="11">
        <text>Couples ATP hydrolysis with the unwinding of duplex DNA by translocating in the 3'-5' direction.</text>
        <dbReference type="EC" id="5.6.2.4"/>
    </reaction>
</comment>
<proteinExistence type="predicted"/>
<keyword evidence="9" id="KW-0234">DNA repair</keyword>
<protein>
    <recommendedName>
        <fullName evidence="12">DNA 3'-5' helicase</fullName>
        <ecNumber evidence="12">5.6.2.4</ecNumber>
    </recommendedName>
</protein>